<evidence type="ECO:0000313" key="1">
    <source>
        <dbReference type="EnsemblMetazoa" id="PPA35105.1"/>
    </source>
</evidence>
<accession>A0A2A6B776</accession>
<accession>A0A8R1UR99</accession>
<name>A0A2A6B776_PRIPA</name>
<dbReference type="Proteomes" id="UP000005239">
    <property type="component" value="Unassembled WGS sequence"/>
</dbReference>
<evidence type="ECO:0000313" key="2">
    <source>
        <dbReference type="Proteomes" id="UP000005239"/>
    </source>
</evidence>
<keyword evidence="2" id="KW-1185">Reference proteome</keyword>
<proteinExistence type="predicted"/>
<sequence length="442" mass="50785">MAKKLKEDVDRLDELVKVFCEWKGTAFTKWTDVGERKNKGKESIFDLIEDPASSSNRPLSKEEIIRTYMEELEAELHEEDADAAVVNAKMNRIQDMHSECLVEQMRTLFTEKTGIDVQAKDEITLQSVIASMDAAMSRTFPMEDWLKKPEQPKGFSRSAWMEHVKISKKFAECFAHMCEVERTGNLEDLNLAMAFGAVLGVDDWEDKYAKALNIEEQRNEHISKLFAFEILRRLDEHEYFFCTSCASVMFNVPQYIAHFSTGHHCKRARQAINEDGPGQLIAHATKHLLKLSSISADIHLFFSTQYSSPYLESGNRVPRLGKKCIPSEIFLNKIEKKYAKKINGDVDQTRISDSTYLASILPDIIKNHKGDVGKELFKEIDDYFAKGKKLFCIRCRVMVSTRALFYKHVANPYHLNADYLDDGKQLNLLTMSINIHTREIMI</sequence>
<organism evidence="1 2">
    <name type="scientific">Pristionchus pacificus</name>
    <name type="common">Parasitic nematode worm</name>
    <dbReference type="NCBI Taxonomy" id="54126"/>
    <lineage>
        <taxon>Eukaryota</taxon>
        <taxon>Metazoa</taxon>
        <taxon>Ecdysozoa</taxon>
        <taxon>Nematoda</taxon>
        <taxon>Chromadorea</taxon>
        <taxon>Rhabditida</taxon>
        <taxon>Rhabditina</taxon>
        <taxon>Diplogasteromorpha</taxon>
        <taxon>Diplogasteroidea</taxon>
        <taxon>Neodiplogasteridae</taxon>
        <taxon>Pristionchus</taxon>
    </lineage>
</organism>
<dbReference type="AlphaFoldDB" id="A0A2A6B776"/>
<dbReference type="EnsemblMetazoa" id="PPA35105.1">
    <property type="protein sequence ID" value="PPA35105.1"/>
    <property type="gene ID" value="WBGene00273474"/>
</dbReference>
<reference evidence="1" key="2">
    <citation type="submission" date="2022-06" db="UniProtKB">
        <authorList>
            <consortium name="EnsemblMetazoa"/>
        </authorList>
    </citation>
    <scope>IDENTIFICATION</scope>
    <source>
        <strain evidence="1">PS312</strain>
    </source>
</reference>
<gene>
    <name evidence="1" type="primary">WBGene00273474</name>
</gene>
<reference evidence="2" key="1">
    <citation type="journal article" date="2008" name="Nat. Genet.">
        <title>The Pristionchus pacificus genome provides a unique perspective on nematode lifestyle and parasitism.</title>
        <authorList>
            <person name="Dieterich C."/>
            <person name="Clifton S.W."/>
            <person name="Schuster L.N."/>
            <person name="Chinwalla A."/>
            <person name="Delehaunty K."/>
            <person name="Dinkelacker I."/>
            <person name="Fulton L."/>
            <person name="Fulton R."/>
            <person name="Godfrey J."/>
            <person name="Minx P."/>
            <person name="Mitreva M."/>
            <person name="Roeseler W."/>
            <person name="Tian H."/>
            <person name="Witte H."/>
            <person name="Yang S.P."/>
            <person name="Wilson R.K."/>
            <person name="Sommer R.J."/>
        </authorList>
    </citation>
    <scope>NUCLEOTIDE SEQUENCE [LARGE SCALE GENOMIC DNA]</scope>
    <source>
        <strain evidence="2">PS312</strain>
    </source>
</reference>
<protein>
    <submittedName>
        <fullName evidence="1">Uncharacterized protein</fullName>
    </submittedName>
</protein>